<dbReference type="PANTHER" id="PTHR48081">
    <property type="entry name" value="AB HYDROLASE SUPERFAMILY PROTEIN C4A8.06C"/>
    <property type="match status" value="1"/>
</dbReference>
<organism evidence="3 4">
    <name type="scientific">Croceibacterium salegens</name>
    <dbReference type="NCBI Taxonomy" id="1737568"/>
    <lineage>
        <taxon>Bacteria</taxon>
        <taxon>Pseudomonadati</taxon>
        <taxon>Pseudomonadota</taxon>
        <taxon>Alphaproteobacteria</taxon>
        <taxon>Sphingomonadales</taxon>
        <taxon>Erythrobacteraceae</taxon>
        <taxon>Croceibacterium</taxon>
    </lineage>
</organism>
<dbReference type="InterPro" id="IPR050300">
    <property type="entry name" value="GDXG_lipolytic_enzyme"/>
</dbReference>
<dbReference type="Proteomes" id="UP000433652">
    <property type="component" value="Unassembled WGS sequence"/>
</dbReference>
<dbReference type="PANTHER" id="PTHR48081:SF33">
    <property type="entry name" value="KYNURENINE FORMAMIDASE"/>
    <property type="match status" value="1"/>
</dbReference>
<dbReference type="OrthoDB" id="9771666at2"/>
<dbReference type="RefSeq" id="WP_159793044.1">
    <property type="nucleotide sequence ID" value="NZ_WTYM01000031.1"/>
</dbReference>
<accession>A0A6I4SUA0</accession>
<dbReference type="Gene3D" id="3.40.50.1820">
    <property type="entry name" value="alpha/beta hydrolase"/>
    <property type="match status" value="1"/>
</dbReference>
<evidence type="ECO:0000259" key="2">
    <source>
        <dbReference type="Pfam" id="PF07859"/>
    </source>
</evidence>
<dbReference type="Pfam" id="PF07859">
    <property type="entry name" value="Abhydrolase_3"/>
    <property type="match status" value="1"/>
</dbReference>
<feature type="domain" description="Alpha/beta hydrolase fold-3" evidence="2">
    <location>
        <begin position="70"/>
        <end position="195"/>
    </location>
</feature>
<name>A0A6I4SUA0_9SPHN</name>
<dbReference type="EMBL" id="WTYM01000031">
    <property type="protein sequence ID" value="MXO58998.1"/>
    <property type="molecule type" value="Genomic_DNA"/>
</dbReference>
<evidence type="ECO:0000313" key="3">
    <source>
        <dbReference type="EMBL" id="MXO58998.1"/>
    </source>
</evidence>
<gene>
    <name evidence="3" type="ORF">GRI89_05535</name>
</gene>
<sequence length="291" mass="31372">MMPPDLRTKIAAFGYELTPELLGGTSMMFSQLFKGMDSATMEEADYAYGPHERNRLDIYRREGVSGAPVFVFVHGGGFIMGDKRNEASPFYRNVGDFAARQGWIGVTITYRLAPEHMWPSGPEDLGLLVGWLRENIARYGGDPEKIVLSGQSAGAVHVASYVAHPAHHAVPGGGIAGAVLMSGIYDTVGTEPNDMHRAYYGTDPARYPAANCVPGLLDTEIPLCLTVSEFDPEAFRLEAARLVGAWGEAKAGYPEMHYLAGHNHLSPAQSLGSPVTDTEALLADFVGRVTA</sequence>
<dbReference type="InterPro" id="IPR029058">
    <property type="entry name" value="AB_hydrolase_fold"/>
</dbReference>
<reference evidence="3 4" key="1">
    <citation type="submission" date="2019-12" db="EMBL/GenBank/DDBJ databases">
        <title>Genomic-based taxomic classification of the family Erythrobacteraceae.</title>
        <authorList>
            <person name="Xu L."/>
        </authorList>
    </citation>
    <scope>NUCLEOTIDE SEQUENCE [LARGE SCALE GENOMIC DNA]</scope>
    <source>
        <strain evidence="3 4">MCCC 1K01500</strain>
    </source>
</reference>
<dbReference type="SUPFAM" id="SSF53474">
    <property type="entry name" value="alpha/beta-Hydrolases"/>
    <property type="match status" value="1"/>
</dbReference>
<keyword evidence="1 3" id="KW-0378">Hydrolase</keyword>
<keyword evidence="4" id="KW-1185">Reference proteome</keyword>
<comment type="caution">
    <text evidence="3">The sequence shown here is derived from an EMBL/GenBank/DDBJ whole genome shotgun (WGS) entry which is preliminary data.</text>
</comment>
<protein>
    <submittedName>
        <fullName evidence="3">Alpha/beta hydrolase fold domain-containing protein</fullName>
    </submittedName>
</protein>
<proteinExistence type="predicted"/>
<dbReference type="AlphaFoldDB" id="A0A6I4SUA0"/>
<evidence type="ECO:0000256" key="1">
    <source>
        <dbReference type="ARBA" id="ARBA00022801"/>
    </source>
</evidence>
<evidence type="ECO:0000313" key="4">
    <source>
        <dbReference type="Proteomes" id="UP000433652"/>
    </source>
</evidence>
<dbReference type="GO" id="GO:0016787">
    <property type="term" value="F:hydrolase activity"/>
    <property type="evidence" value="ECO:0007669"/>
    <property type="project" value="UniProtKB-KW"/>
</dbReference>
<dbReference type="InterPro" id="IPR013094">
    <property type="entry name" value="AB_hydrolase_3"/>
</dbReference>